<keyword evidence="1" id="KW-0812">Transmembrane</keyword>
<evidence type="ECO:0000313" key="2">
    <source>
        <dbReference type="EMBL" id="JAA73620.1"/>
    </source>
</evidence>
<protein>
    <submittedName>
        <fullName evidence="2">Uncharacterized protein</fullName>
    </submittedName>
</protein>
<reference evidence="2" key="1">
    <citation type="submission" date="2012-12" db="EMBL/GenBank/DDBJ databases">
        <title>Identification and characterization of a phenylalanine ammonia-lyase gene family in Isatis indigotica Fort.</title>
        <authorList>
            <person name="Liu Q."/>
            <person name="Chen J."/>
            <person name="Zhou X."/>
            <person name="Di P."/>
            <person name="Xiao Y."/>
            <person name="Xuan H."/>
            <person name="Zhang L."/>
            <person name="Chen W."/>
        </authorList>
    </citation>
    <scope>NUCLEOTIDE SEQUENCE</scope>
    <source>
        <tissue evidence="2">Salivary gland</tissue>
    </source>
</reference>
<evidence type="ECO:0000256" key="1">
    <source>
        <dbReference type="SAM" id="Phobius"/>
    </source>
</evidence>
<dbReference type="EMBL" id="GADI01000188">
    <property type="protein sequence ID" value="JAA73620.1"/>
    <property type="molecule type" value="mRNA"/>
</dbReference>
<keyword evidence="1" id="KW-0472">Membrane</keyword>
<feature type="non-terminal residue" evidence="2">
    <location>
        <position position="114"/>
    </location>
</feature>
<dbReference type="AlphaFoldDB" id="A0A0K8RRJ6"/>
<name>A0A0K8RRJ6_IXORI</name>
<sequence>MEVPLLLPGELKKKKTVLPAGVSYTTFLQSFCAVVGIWAFEGRACCVAHIGQDLYGFLEHDPECAGAPIATKASIILSQVCFFSIFNDLYIVLDNHGTVIDHINQIPTIEILLV</sequence>
<feature type="transmembrane region" description="Helical" evidence="1">
    <location>
        <begin position="21"/>
        <end position="40"/>
    </location>
</feature>
<proteinExistence type="evidence at transcript level"/>
<organism evidence="2">
    <name type="scientific">Ixodes ricinus</name>
    <name type="common">Common tick</name>
    <name type="synonym">Acarus ricinus</name>
    <dbReference type="NCBI Taxonomy" id="34613"/>
    <lineage>
        <taxon>Eukaryota</taxon>
        <taxon>Metazoa</taxon>
        <taxon>Ecdysozoa</taxon>
        <taxon>Arthropoda</taxon>
        <taxon>Chelicerata</taxon>
        <taxon>Arachnida</taxon>
        <taxon>Acari</taxon>
        <taxon>Parasitiformes</taxon>
        <taxon>Ixodida</taxon>
        <taxon>Ixodoidea</taxon>
        <taxon>Ixodidae</taxon>
        <taxon>Ixodinae</taxon>
        <taxon>Ixodes</taxon>
    </lineage>
</organism>
<keyword evidence="1" id="KW-1133">Transmembrane helix</keyword>
<accession>A0A0K8RRJ6</accession>